<comment type="caution">
    <text evidence="2">The sequence shown here is derived from an EMBL/GenBank/DDBJ whole genome shotgun (WGS) entry which is preliminary data.</text>
</comment>
<feature type="region of interest" description="Disordered" evidence="1">
    <location>
        <begin position="1"/>
        <end position="59"/>
    </location>
</feature>
<reference evidence="2 3" key="1">
    <citation type="journal article" date="2023" name="G3 (Bethesda)">
        <title>A chromosome-length genome assembly and annotation of blackberry (Rubus argutus, cv. 'Hillquist').</title>
        <authorList>
            <person name="Bruna T."/>
            <person name="Aryal R."/>
            <person name="Dudchenko O."/>
            <person name="Sargent D.J."/>
            <person name="Mead D."/>
            <person name="Buti M."/>
            <person name="Cavallini A."/>
            <person name="Hytonen T."/>
            <person name="Andres J."/>
            <person name="Pham M."/>
            <person name="Weisz D."/>
            <person name="Mascagni F."/>
            <person name="Usai G."/>
            <person name="Natali L."/>
            <person name="Bassil N."/>
            <person name="Fernandez G.E."/>
            <person name="Lomsadze A."/>
            <person name="Armour M."/>
            <person name="Olukolu B."/>
            <person name="Poorten T."/>
            <person name="Britton C."/>
            <person name="Davik J."/>
            <person name="Ashrafi H."/>
            <person name="Aiden E.L."/>
            <person name="Borodovsky M."/>
            <person name="Worthington M."/>
        </authorList>
    </citation>
    <scope>NUCLEOTIDE SEQUENCE [LARGE SCALE GENOMIC DNA]</scope>
    <source>
        <strain evidence="2">PI 553951</strain>
    </source>
</reference>
<gene>
    <name evidence="2" type="ORF">M0R45_026050</name>
</gene>
<dbReference type="Proteomes" id="UP001457282">
    <property type="component" value="Unassembled WGS sequence"/>
</dbReference>
<dbReference type="EMBL" id="JBEDUW010000005">
    <property type="protein sequence ID" value="KAK9928935.1"/>
    <property type="molecule type" value="Genomic_DNA"/>
</dbReference>
<evidence type="ECO:0000256" key="1">
    <source>
        <dbReference type="SAM" id="MobiDB-lite"/>
    </source>
</evidence>
<organism evidence="2 3">
    <name type="scientific">Rubus argutus</name>
    <name type="common">Southern blackberry</name>
    <dbReference type="NCBI Taxonomy" id="59490"/>
    <lineage>
        <taxon>Eukaryota</taxon>
        <taxon>Viridiplantae</taxon>
        <taxon>Streptophyta</taxon>
        <taxon>Embryophyta</taxon>
        <taxon>Tracheophyta</taxon>
        <taxon>Spermatophyta</taxon>
        <taxon>Magnoliopsida</taxon>
        <taxon>eudicotyledons</taxon>
        <taxon>Gunneridae</taxon>
        <taxon>Pentapetalae</taxon>
        <taxon>rosids</taxon>
        <taxon>fabids</taxon>
        <taxon>Rosales</taxon>
        <taxon>Rosaceae</taxon>
        <taxon>Rosoideae</taxon>
        <taxon>Rosoideae incertae sedis</taxon>
        <taxon>Rubus</taxon>
    </lineage>
</organism>
<sequence>MPEIDAERFKARERERRQEGSKAVGGDGSMSVEKRERRSWVRAEDPPSGIAAAASDGSTPVWMVARV</sequence>
<feature type="compositionally biased region" description="Basic and acidic residues" evidence="1">
    <location>
        <begin position="32"/>
        <end position="45"/>
    </location>
</feature>
<protein>
    <submittedName>
        <fullName evidence="2">Uncharacterized protein</fullName>
    </submittedName>
</protein>
<proteinExistence type="predicted"/>
<accession>A0AAW1X003</accession>
<name>A0AAW1X003_RUBAR</name>
<feature type="compositionally biased region" description="Basic and acidic residues" evidence="1">
    <location>
        <begin position="1"/>
        <end position="20"/>
    </location>
</feature>
<evidence type="ECO:0000313" key="3">
    <source>
        <dbReference type="Proteomes" id="UP001457282"/>
    </source>
</evidence>
<evidence type="ECO:0000313" key="2">
    <source>
        <dbReference type="EMBL" id="KAK9928935.1"/>
    </source>
</evidence>
<dbReference type="AlphaFoldDB" id="A0AAW1X003"/>
<keyword evidence="3" id="KW-1185">Reference proteome</keyword>